<gene>
    <name evidence="2" type="ORF">CINCED_3A017290</name>
</gene>
<sequence length="318" mass="36452">MESKSSSNFSINNRSRYIGSSNIQLSVNELHGHEPSNSEQTNSEDSRNLRGDGSGTKRSTSSIQPTARKVYIQTLYSQSIDKTRYGDKLSVILDDKFKLFLPDRFLNNFSHKEIETINKITQKQIFLVCKGLSITSNLINIKIDCLLKGEDEKLNKYLGFDLKKDKYFNTMKNTIVGYIPLKCILSNLDDEIIQINQECKFIIERNGHILINTLTVGLYSLKSLEKIFNSYPEQSLNKTTKVTHDNGLLKISFPFNIGFDSYLFDCLGFEYKVNDNDVTKPNGEKYSKLLGYRWPSQEDIETGKTFFTATAEKKNKFK</sequence>
<evidence type="ECO:0000256" key="1">
    <source>
        <dbReference type="SAM" id="MobiDB-lite"/>
    </source>
</evidence>
<keyword evidence="3" id="KW-1185">Reference proteome</keyword>
<dbReference type="AlphaFoldDB" id="A0A5E4N6H1"/>
<dbReference type="EMBL" id="CABPRJ010001902">
    <property type="protein sequence ID" value="VVC40249.1"/>
    <property type="molecule type" value="Genomic_DNA"/>
</dbReference>
<evidence type="ECO:0000313" key="3">
    <source>
        <dbReference type="Proteomes" id="UP000325440"/>
    </source>
</evidence>
<reference evidence="2 3" key="1">
    <citation type="submission" date="2019-08" db="EMBL/GenBank/DDBJ databases">
        <authorList>
            <person name="Alioto T."/>
            <person name="Alioto T."/>
            <person name="Gomez Garrido J."/>
        </authorList>
    </citation>
    <scope>NUCLEOTIDE SEQUENCE [LARGE SCALE GENOMIC DNA]</scope>
</reference>
<evidence type="ECO:0000313" key="2">
    <source>
        <dbReference type="EMBL" id="VVC40249.1"/>
    </source>
</evidence>
<protein>
    <submittedName>
        <fullName evidence="2">Uncharacterized protein</fullName>
    </submittedName>
</protein>
<accession>A0A5E4N6H1</accession>
<name>A0A5E4N6H1_9HEMI</name>
<feature type="region of interest" description="Disordered" evidence="1">
    <location>
        <begin position="31"/>
        <end position="64"/>
    </location>
</feature>
<dbReference type="Proteomes" id="UP000325440">
    <property type="component" value="Unassembled WGS sequence"/>
</dbReference>
<organism evidence="2 3">
    <name type="scientific">Cinara cedri</name>
    <dbReference type="NCBI Taxonomy" id="506608"/>
    <lineage>
        <taxon>Eukaryota</taxon>
        <taxon>Metazoa</taxon>
        <taxon>Ecdysozoa</taxon>
        <taxon>Arthropoda</taxon>
        <taxon>Hexapoda</taxon>
        <taxon>Insecta</taxon>
        <taxon>Pterygota</taxon>
        <taxon>Neoptera</taxon>
        <taxon>Paraneoptera</taxon>
        <taxon>Hemiptera</taxon>
        <taxon>Sternorrhyncha</taxon>
        <taxon>Aphidomorpha</taxon>
        <taxon>Aphidoidea</taxon>
        <taxon>Aphididae</taxon>
        <taxon>Lachninae</taxon>
        <taxon>Cinara</taxon>
    </lineage>
</organism>
<proteinExistence type="predicted"/>